<evidence type="ECO:0000256" key="8">
    <source>
        <dbReference type="ARBA" id="ARBA00023136"/>
    </source>
</evidence>
<evidence type="ECO:0000256" key="3">
    <source>
        <dbReference type="ARBA" id="ARBA00012438"/>
    </source>
</evidence>
<dbReference type="InterPro" id="IPR003660">
    <property type="entry name" value="HAMP_dom"/>
</dbReference>
<dbReference type="InterPro" id="IPR003661">
    <property type="entry name" value="HisK_dim/P_dom"/>
</dbReference>
<dbReference type="PANTHER" id="PTHR43047:SF72">
    <property type="entry name" value="OSMOSENSING HISTIDINE PROTEIN KINASE SLN1"/>
    <property type="match status" value="1"/>
</dbReference>
<comment type="subcellular location">
    <subcellularLocation>
        <location evidence="2">Cell inner membrane</location>
        <topology evidence="2">Multi-pass membrane protein</topology>
    </subcellularLocation>
</comment>
<dbReference type="SMART" id="SM00387">
    <property type="entry name" value="HATPase_c"/>
    <property type="match status" value="1"/>
</dbReference>
<dbReference type="Gene3D" id="3.30.450.20">
    <property type="entry name" value="PAS domain"/>
    <property type="match status" value="2"/>
</dbReference>
<dbReference type="CDD" id="cd00082">
    <property type="entry name" value="HisKA"/>
    <property type="match status" value="1"/>
</dbReference>
<gene>
    <name evidence="13" type="ORF">GTP41_23840</name>
</gene>
<dbReference type="PROSITE" id="PS50112">
    <property type="entry name" value="PAS"/>
    <property type="match status" value="1"/>
</dbReference>
<evidence type="ECO:0000259" key="11">
    <source>
        <dbReference type="PROSITE" id="PS50112"/>
    </source>
</evidence>
<evidence type="ECO:0000256" key="7">
    <source>
        <dbReference type="ARBA" id="ARBA00023012"/>
    </source>
</evidence>
<evidence type="ECO:0000313" key="14">
    <source>
        <dbReference type="Proteomes" id="UP000448575"/>
    </source>
</evidence>
<feature type="domain" description="PAS" evidence="11">
    <location>
        <begin position="388"/>
        <end position="442"/>
    </location>
</feature>
<keyword evidence="8 9" id="KW-0472">Membrane</keyword>
<evidence type="ECO:0000259" key="12">
    <source>
        <dbReference type="PROSITE" id="PS50885"/>
    </source>
</evidence>
<dbReference type="FunFam" id="3.30.565.10:FF:000006">
    <property type="entry name" value="Sensor histidine kinase WalK"/>
    <property type="match status" value="1"/>
</dbReference>
<dbReference type="PROSITE" id="PS50109">
    <property type="entry name" value="HIS_KIN"/>
    <property type="match status" value="1"/>
</dbReference>
<dbReference type="GO" id="GO:0006355">
    <property type="term" value="P:regulation of DNA-templated transcription"/>
    <property type="evidence" value="ECO:0007669"/>
    <property type="project" value="InterPro"/>
</dbReference>
<proteinExistence type="predicted"/>
<keyword evidence="9" id="KW-1133">Transmembrane helix</keyword>
<dbReference type="RefSeq" id="WP_161028082.1">
    <property type="nucleotide sequence ID" value="NZ_WWCJ01000025.1"/>
</dbReference>
<dbReference type="InterPro" id="IPR004358">
    <property type="entry name" value="Sig_transdc_His_kin-like_C"/>
</dbReference>
<dbReference type="InterPro" id="IPR005467">
    <property type="entry name" value="His_kinase_dom"/>
</dbReference>
<evidence type="ECO:0000256" key="1">
    <source>
        <dbReference type="ARBA" id="ARBA00000085"/>
    </source>
</evidence>
<accession>A0A6N9HPJ0</accession>
<dbReference type="InterPro" id="IPR013767">
    <property type="entry name" value="PAS_fold"/>
</dbReference>
<comment type="caution">
    <text evidence="13">The sequence shown here is derived from an EMBL/GenBank/DDBJ whole genome shotgun (WGS) entry which is preliminary data.</text>
</comment>
<keyword evidence="9" id="KW-0812">Transmembrane</keyword>
<evidence type="ECO:0000256" key="9">
    <source>
        <dbReference type="SAM" id="Phobius"/>
    </source>
</evidence>
<keyword evidence="4" id="KW-0597">Phosphoprotein</keyword>
<dbReference type="PROSITE" id="PS50885">
    <property type="entry name" value="HAMP"/>
    <property type="match status" value="1"/>
</dbReference>
<dbReference type="GO" id="GO:0009927">
    <property type="term" value="F:histidine phosphotransfer kinase activity"/>
    <property type="evidence" value="ECO:0007669"/>
    <property type="project" value="TreeGrafter"/>
</dbReference>
<dbReference type="SUPFAM" id="SSF55874">
    <property type="entry name" value="ATPase domain of HSP90 chaperone/DNA topoisomerase II/histidine kinase"/>
    <property type="match status" value="1"/>
</dbReference>
<dbReference type="SMART" id="SM00304">
    <property type="entry name" value="HAMP"/>
    <property type="match status" value="1"/>
</dbReference>
<dbReference type="PRINTS" id="PR00344">
    <property type="entry name" value="BCTRLSENSOR"/>
</dbReference>
<dbReference type="SMART" id="SM00388">
    <property type="entry name" value="HisKA"/>
    <property type="match status" value="1"/>
</dbReference>
<dbReference type="FunFam" id="1.10.287.130:FF:000001">
    <property type="entry name" value="Two-component sensor histidine kinase"/>
    <property type="match status" value="1"/>
</dbReference>
<dbReference type="Gene3D" id="1.10.287.130">
    <property type="match status" value="1"/>
</dbReference>
<sequence>MKRLRYKAGLGAHLAIAFCALAIIMAAALAEVIARTASSQVKEDIGSALAELAQQTSDKLDRDMFERYREVQLLAQRPDMGSAASAAARRATLEQHQRSYPHYAWIGLTERDGKVVAATQGMLEGANVGARPWHRNALTGVNVGDVHEAVLLAKLLPAQGPEPLRFVDLAFPLADGSGVLGAHLSWQWARELERSVLAPASARRQVEAIIIDRQGKVLLGPAGLLGKNLPPAAAKPASTPASVAGDAAGGTGLAGYVVERWPDGGDYLTGYASTRGHGAYPGLGWTVLVRQSVDTAWAPVRAMQHRAWGLGLLMAVLFSLCAYPLARRIARPLRELAAAADRIRHGEAATLPHLAPYGEIQALSRTLNALVANLEGRVSARTTQLRDAMQRIAAIIDSAQDAFIAIDPDGQITDWNPAAARMFGWSREEAIGKSYIELLVPQRFQSQQLDALAAARGSDSAAFGHRLQRTLIRRDGEELVVEATISRPANAMFSAFLHDISERRQVEEMKNEFIATVSHELRTPMTSIRASLSMLADGGAGELPQDVQLLVNIAYQSSERLVRLVNDVLDIEKIEAGKMEFRNDELPVGPLLDDALDAVRGSAAQRPVELAREGEAAGLKVRGDHDRLVQVLVNLLSNAIKYSPQYNCVTLACEGTPEGVRLSVSDNGSGIPEAFHSRVFAKFAQADSSDTRLKGGTGLGLAICRAIVEQHGGKIGFETEEGVGTTFHVTLPALADG</sequence>
<dbReference type="InterPro" id="IPR000014">
    <property type="entry name" value="PAS"/>
</dbReference>
<feature type="transmembrane region" description="Helical" evidence="9">
    <location>
        <begin position="307"/>
        <end position="326"/>
    </location>
</feature>
<dbReference type="SMART" id="SM00091">
    <property type="entry name" value="PAS"/>
    <property type="match status" value="1"/>
</dbReference>
<protein>
    <recommendedName>
        <fullName evidence="3">histidine kinase</fullName>
        <ecNumber evidence="3">2.7.13.3</ecNumber>
    </recommendedName>
</protein>
<dbReference type="CDD" id="cd06225">
    <property type="entry name" value="HAMP"/>
    <property type="match status" value="1"/>
</dbReference>
<dbReference type="Gene3D" id="6.10.340.10">
    <property type="match status" value="1"/>
</dbReference>
<reference evidence="13 14" key="1">
    <citation type="submission" date="2019-12" db="EMBL/GenBank/DDBJ databases">
        <title>Novel species isolated from a subtropical stream in China.</title>
        <authorList>
            <person name="Lu H."/>
        </authorList>
    </citation>
    <scope>NUCLEOTIDE SEQUENCE [LARGE SCALE GENOMIC DNA]</scope>
    <source>
        <strain evidence="13 14">DS3</strain>
    </source>
</reference>
<dbReference type="CDD" id="cd18774">
    <property type="entry name" value="PDC2_HK_sensor"/>
    <property type="match status" value="1"/>
</dbReference>
<feature type="domain" description="Histidine kinase" evidence="10">
    <location>
        <begin position="516"/>
        <end position="735"/>
    </location>
</feature>
<name>A0A6N9HPJ0_9BURK</name>
<keyword evidence="14" id="KW-1185">Reference proteome</keyword>
<dbReference type="Proteomes" id="UP000448575">
    <property type="component" value="Unassembled WGS sequence"/>
</dbReference>
<dbReference type="InterPro" id="IPR036097">
    <property type="entry name" value="HisK_dim/P_sf"/>
</dbReference>
<comment type="catalytic activity">
    <reaction evidence="1">
        <text>ATP + protein L-histidine = ADP + protein N-phospho-L-histidine.</text>
        <dbReference type="EC" id="2.7.13.3"/>
    </reaction>
</comment>
<dbReference type="EC" id="2.7.13.3" evidence="3"/>
<dbReference type="Pfam" id="PF00512">
    <property type="entry name" value="HisKA"/>
    <property type="match status" value="1"/>
</dbReference>
<dbReference type="SUPFAM" id="SSF158472">
    <property type="entry name" value="HAMP domain-like"/>
    <property type="match status" value="1"/>
</dbReference>
<dbReference type="AlphaFoldDB" id="A0A6N9HPJ0"/>
<evidence type="ECO:0000256" key="6">
    <source>
        <dbReference type="ARBA" id="ARBA00022777"/>
    </source>
</evidence>
<dbReference type="Pfam" id="PF00672">
    <property type="entry name" value="HAMP"/>
    <property type="match status" value="1"/>
</dbReference>
<dbReference type="CDD" id="cd00130">
    <property type="entry name" value="PAS"/>
    <property type="match status" value="1"/>
</dbReference>
<dbReference type="InterPro" id="IPR003594">
    <property type="entry name" value="HATPase_dom"/>
</dbReference>
<keyword evidence="5" id="KW-0808">Transferase</keyword>
<dbReference type="InterPro" id="IPR035965">
    <property type="entry name" value="PAS-like_dom_sf"/>
</dbReference>
<dbReference type="SUPFAM" id="SSF47384">
    <property type="entry name" value="Homodimeric domain of signal transducing histidine kinase"/>
    <property type="match status" value="1"/>
</dbReference>
<dbReference type="Gene3D" id="3.30.565.10">
    <property type="entry name" value="Histidine kinase-like ATPase, C-terminal domain"/>
    <property type="match status" value="1"/>
</dbReference>
<dbReference type="InterPro" id="IPR036890">
    <property type="entry name" value="HATPase_C_sf"/>
</dbReference>
<dbReference type="NCBIfam" id="TIGR00229">
    <property type="entry name" value="sensory_box"/>
    <property type="match status" value="1"/>
</dbReference>
<evidence type="ECO:0000256" key="2">
    <source>
        <dbReference type="ARBA" id="ARBA00004429"/>
    </source>
</evidence>
<feature type="domain" description="HAMP" evidence="12">
    <location>
        <begin position="327"/>
        <end position="379"/>
    </location>
</feature>
<keyword evidence="7" id="KW-0902">Two-component regulatory system</keyword>
<dbReference type="GO" id="GO:0005886">
    <property type="term" value="C:plasma membrane"/>
    <property type="evidence" value="ECO:0007669"/>
    <property type="project" value="UniProtKB-SubCell"/>
</dbReference>
<dbReference type="EMBL" id="WWCJ01000025">
    <property type="protein sequence ID" value="MYN05133.1"/>
    <property type="molecule type" value="Genomic_DNA"/>
</dbReference>
<evidence type="ECO:0000256" key="4">
    <source>
        <dbReference type="ARBA" id="ARBA00022553"/>
    </source>
</evidence>
<dbReference type="PANTHER" id="PTHR43047">
    <property type="entry name" value="TWO-COMPONENT HISTIDINE PROTEIN KINASE"/>
    <property type="match status" value="1"/>
</dbReference>
<evidence type="ECO:0000259" key="10">
    <source>
        <dbReference type="PROSITE" id="PS50109"/>
    </source>
</evidence>
<dbReference type="GO" id="GO:0000155">
    <property type="term" value="F:phosphorelay sensor kinase activity"/>
    <property type="evidence" value="ECO:0007669"/>
    <property type="project" value="InterPro"/>
</dbReference>
<dbReference type="SUPFAM" id="SSF55785">
    <property type="entry name" value="PYP-like sensor domain (PAS domain)"/>
    <property type="match status" value="1"/>
</dbReference>
<dbReference type="CDD" id="cd16922">
    <property type="entry name" value="HATPase_EvgS-ArcB-TorS-like"/>
    <property type="match status" value="1"/>
</dbReference>
<keyword evidence="6" id="KW-0418">Kinase</keyword>
<evidence type="ECO:0000256" key="5">
    <source>
        <dbReference type="ARBA" id="ARBA00022679"/>
    </source>
</evidence>
<evidence type="ECO:0000313" key="13">
    <source>
        <dbReference type="EMBL" id="MYN05133.1"/>
    </source>
</evidence>
<dbReference type="Pfam" id="PF00989">
    <property type="entry name" value="PAS"/>
    <property type="match status" value="1"/>
</dbReference>
<organism evidence="13 14">
    <name type="scientific">Pseudoduganella guangdongensis</name>
    <dbReference type="NCBI Taxonomy" id="2692179"/>
    <lineage>
        <taxon>Bacteria</taxon>
        <taxon>Pseudomonadati</taxon>
        <taxon>Pseudomonadota</taxon>
        <taxon>Betaproteobacteria</taxon>
        <taxon>Burkholderiales</taxon>
        <taxon>Oxalobacteraceae</taxon>
        <taxon>Telluria group</taxon>
        <taxon>Pseudoduganella</taxon>
    </lineage>
</organism>
<dbReference type="Pfam" id="PF02518">
    <property type="entry name" value="HATPase_c"/>
    <property type="match status" value="1"/>
</dbReference>